<proteinExistence type="predicted"/>
<accession>A0ABP8DC35</accession>
<organism evidence="1 2">
    <name type="scientific">Dactylosporangium darangshiense</name>
    <dbReference type="NCBI Taxonomy" id="579108"/>
    <lineage>
        <taxon>Bacteria</taxon>
        <taxon>Bacillati</taxon>
        <taxon>Actinomycetota</taxon>
        <taxon>Actinomycetes</taxon>
        <taxon>Micromonosporales</taxon>
        <taxon>Micromonosporaceae</taxon>
        <taxon>Dactylosporangium</taxon>
    </lineage>
</organism>
<dbReference type="EMBL" id="BAABAT010000013">
    <property type="protein sequence ID" value="GAA4252397.1"/>
    <property type="molecule type" value="Genomic_DNA"/>
</dbReference>
<dbReference type="RefSeq" id="WP_345129462.1">
    <property type="nucleotide sequence ID" value="NZ_BAABAT010000013.1"/>
</dbReference>
<name>A0ABP8DC35_9ACTN</name>
<reference evidence="2" key="1">
    <citation type="journal article" date="2019" name="Int. J. Syst. Evol. Microbiol.">
        <title>The Global Catalogue of Microorganisms (GCM) 10K type strain sequencing project: providing services to taxonomists for standard genome sequencing and annotation.</title>
        <authorList>
            <consortium name="The Broad Institute Genomics Platform"/>
            <consortium name="The Broad Institute Genome Sequencing Center for Infectious Disease"/>
            <person name="Wu L."/>
            <person name="Ma J."/>
        </authorList>
    </citation>
    <scope>NUCLEOTIDE SEQUENCE [LARGE SCALE GENOMIC DNA]</scope>
    <source>
        <strain evidence="2">JCM 17441</strain>
    </source>
</reference>
<protein>
    <submittedName>
        <fullName evidence="1">Uncharacterized protein</fullName>
    </submittedName>
</protein>
<sequence length="277" mass="28794">MPAEVVGAAESDDGRYVTAHAHGRVPVWSAPGRLESDFAAPLAAHDPPAIPGRLIAFVRPAGADPQIVVGAWLGGVAGHALDGAVLWHRKDLRHVEPVAALPVGDGRVLAGVVTARGPGLVLGPTGGTRHTIRGARFLAGGPDGAVVTQERETVALRPAADRPPAWRVELGTFALLDAVVGEQTLLCGADGRLRLVGADGAERWRTSARATGRITRIRICREDAGWLCLTQGGRVQHADAEGVLRPVGAVPWDTIGFVGPEHVIGPDGALTRVRGAD</sequence>
<evidence type="ECO:0000313" key="1">
    <source>
        <dbReference type="EMBL" id="GAA4252397.1"/>
    </source>
</evidence>
<keyword evidence="2" id="KW-1185">Reference proteome</keyword>
<comment type="caution">
    <text evidence="1">The sequence shown here is derived from an EMBL/GenBank/DDBJ whole genome shotgun (WGS) entry which is preliminary data.</text>
</comment>
<gene>
    <name evidence="1" type="ORF">GCM10022255_048880</name>
</gene>
<evidence type="ECO:0000313" key="2">
    <source>
        <dbReference type="Proteomes" id="UP001500620"/>
    </source>
</evidence>
<dbReference type="Proteomes" id="UP001500620">
    <property type="component" value="Unassembled WGS sequence"/>
</dbReference>